<protein>
    <submittedName>
        <fullName evidence="3">Ni/Co efflux regulator RcnB</fullName>
    </submittedName>
</protein>
<dbReference type="Proteomes" id="UP000494216">
    <property type="component" value="Unassembled WGS sequence"/>
</dbReference>
<feature type="signal peptide" evidence="2">
    <location>
        <begin position="1"/>
        <end position="27"/>
    </location>
</feature>
<accession>A0A8S0Y6C7</accession>
<dbReference type="RefSeq" id="WP_174625932.1">
    <property type="nucleotide sequence ID" value="NZ_CADCXN010000061.1"/>
</dbReference>
<evidence type="ECO:0000256" key="2">
    <source>
        <dbReference type="SAM" id="SignalP"/>
    </source>
</evidence>
<dbReference type="AlphaFoldDB" id="A0A8S0Y6C7"/>
<keyword evidence="2" id="KW-0732">Signal</keyword>
<keyword evidence="4" id="KW-1185">Reference proteome</keyword>
<feature type="region of interest" description="Disordered" evidence="1">
    <location>
        <begin position="27"/>
        <end position="70"/>
    </location>
</feature>
<comment type="caution">
    <text evidence="3">The sequence shown here is derived from an EMBL/GenBank/DDBJ whole genome shotgun (WGS) entry which is preliminary data.</text>
</comment>
<organism evidence="3 4">
    <name type="scientific">Candidatus Methylobacter favarea</name>
    <dbReference type="NCBI Taxonomy" id="2707345"/>
    <lineage>
        <taxon>Bacteria</taxon>
        <taxon>Pseudomonadati</taxon>
        <taxon>Pseudomonadota</taxon>
        <taxon>Gammaproteobacteria</taxon>
        <taxon>Methylococcales</taxon>
        <taxon>Methylococcaceae</taxon>
        <taxon>Methylobacter</taxon>
    </lineage>
</organism>
<evidence type="ECO:0000313" key="4">
    <source>
        <dbReference type="Proteomes" id="UP000494216"/>
    </source>
</evidence>
<evidence type="ECO:0000313" key="3">
    <source>
        <dbReference type="EMBL" id="CAA9891033.1"/>
    </source>
</evidence>
<proteinExistence type="predicted"/>
<reference evidence="3 4" key="1">
    <citation type="submission" date="2020-02" db="EMBL/GenBank/DDBJ databases">
        <authorList>
            <person name="Hogendoorn C."/>
        </authorList>
    </citation>
    <scope>NUCLEOTIDE SEQUENCE [LARGE SCALE GENOMIC DNA]</scope>
    <source>
        <strain evidence="3">METHB21</strain>
    </source>
</reference>
<dbReference type="EMBL" id="CADCXN010000061">
    <property type="protein sequence ID" value="CAA9891033.1"/>
    <property type="molecule type" value="Genomic_DNA"/>
</dbReference>
<gene>
    <name evidence="3" type="ORF">METHB2_320020</name>
</gene>
<evidence type="ECO:0000256" key="1">
    <source>
        <dbReference type="SAM" id="MobiDB-lite"/>
    </source>
</evidence>
<sequence length="176" mass="19591">MAQLKILQTSRRVLIAAVFLTAAPALADRPSSHGGGKHEKHRQNEQHYDRHERQGRGSDRAPHGRDRANFSGGRYFIDRHKTLIRDYYVNEYRSGGCPSGLAKKHNGCMPPGQAKKWAIGHPLPRDVVVYDLPPAVLFKIGPPPPGYRFVRVASDILMIAIGTGMVMDAINDLGRY</sequence>
<name>A0A8S0Y6C7_9GAMM</name>
<feature type="chain" id="PRO_5035899723" evidence="2">
    <location>
        <begin position="28"/>
        <end position="176"/>
    </location>
</feature>
<feature type="compositionally biased region" description="Basic and acidic residues" evidence="1">
    <location>
        <begin position="42"/>
        <end position="68"/>
    </location>
</feature>
<dbReference type="Gene3D" id="3.10.450.160">
    <property type="entry name" value="inner membrane protein cigr"/>
    <property type="match status" value="1"/>
</dbReference>